<dbReference type="Proteomes" id="UP000298138">
    <property type="component" value="Unassembled WGS sequence"/>
</dbReference>
<evidence type="ECO:0008006" key="3">
    <source>
        <dbReference type="Google" id="ProtNLM"/>
    </source>
</evidence>
<dbReference type="InParanoid" id="A0A4S2MYI6"/>
<reference evidence="1 2" key="1">
    <citation type="submission" date="2019-04" db="EMBL/GenBank/DDBJ databases">
        <title>Comparative genomics and transcriptomics to analyze fruiting body development in filamentous ascomycetes.</title>
        <authorList>
            <consortium name="DOE Joint Genome Institute"/>
            <person name="Lutkenhaus R."/>
            <person name="Traeger S."/>
            <person name="Breuer J."/>
            <person name="Kuo A."/>
            <person name="Lipzen A."/>
            <person name="Pangilinan J."/>
            <person name="Dilworth D."/>
            <person name="Sandor L."/>
            <person name="Poggeler S."/>
            <person name="Barry K."/>
            <person name="Grigoriev I.V."/>
            <person name="Nowrousian M."/>
        </authorList>
    </citation>
    <scope>NUCLEOTIDE SEQUENCE [LARGE SCALE GENOMIC DNA]</scope>
    <source>
        <strain evidence="1 2">CBS 389.68</strain>
    </source>
</reference>
<dbReference type="OrthoDB" id="2394218at2759"/>
<evidence type="ECO:0000313" key="1">
    <source>
        <dbReference type="EMBL" id="TGZ81676.1"/>
    </source>
</evidence>
<dbReference type="PANTHER" id="PTHR42749:SF1">
    <property type="entry name" value="CELL SHAPE-DETERMINING PROTEIN MREB"/>
    <property type="match status" value="1"/>
</dbReference>
<evidence type="ECO:0000313" key="2">
    <source>
        <dbReference type="Proteomes" id="UP000298138"/>
    </source>
</evidence>
<sequence length="667" mass="75911">MSTIIVGIDLGMTFTGVAYALYRRGYPPPGSYESLIDVPLPDNIKYWPGREDEVKYKAVTAVSIPSESSQRSKSPTWGFLCETKQGIGSVRHRNFKLLLDEGFHADVVSDAERRGLKPPPSYNAVKNAYRIYLRGLYSHILQYLSAEFEKDEDRYGVKLKINFAQHRVIYSFSVATTWGPTSSTISTFKQLIDEAGFGSITNHSYRIGLTEAEAAAVTTMMDPSFRVVDEGPDSAYQFQKNDVLITVDLGGGTSDATMLRLTDGIFGGDKYPRYKMEQLCTVDGIPYGSTNIDRKIQSLVKNRLASIPKDATSWKPRSDIEDLIILLKEDFGEPNIMLLPTLILDAIQPVALEGTRDVDPYACLTFDNAGIRRGQMEISKEDIALIFDKIIHKIIDLLENQWKSKPVRTKNCYLSLTGGLSSSKYVRKKLVEHFSERQIRVLCPEEPALAVCRGLVIDMIHQLRGQGSLITRRSRCSYGIIYRERFNKMKHEGQPVKYDEVVKRAFAVNRIRWLVEENQLIPDNTDIEHHVSRYIPARSNEVDWKEWIVAHSGKGDRPDYYLERTGVSYVGNLDVNFKLEMKHVNNEKAVKKKILLDFRNLGKRVWKISYVVGLKVGPADLSMELWYDGEVKNTNDLQMDWREVDEEDLRDLELADGHHHHTVADLP</sequence>
<dbReference type="STRING" id="341454.A0A4S2MYI6"/>
<dbReference type="SUPFAM" id="SSF53067">
    <property type="entry name" value="Actin-like ATPase domain"/>
    <property type="match status" value="1"/>
</dbReference>
<dbReference type="CDD" id="cd10170">
    <property type="entry name" value="ASKHA_NBD_HSP70"/>
    <property type="match status" value="1"/>
</dbReference>
<dbReference type="PANTHER" id="PTHR42749">
    <property type="entry name" value="CELL SHAPE-DETERMINING PROTEIN MREB"/>
    <property type="match status" value="1"/>
</dbReference>
<keyword evidence="2" id="KW-1185">Reference proteome</keyword>
<dbReference type="EMBL" id="ML220118">
    <property type="protein sequence ID" value="TGZ81676.1"/>
    <property type="molecule type" value="Genomic_DNA"/>
</dbReference>
<dbReference type="Gene3D" id="3.90.640.10">
    <property type="entry name" value="Actin, Chain A, domain 4"/>
    <property type="match status" value="1"/>
</dbReference>
<gene>
    <name evidence="1" type="ORF">EX30DRAFT_395464</name>
</gene>
<dbReference type="Gene3D" id="3.30.420.40">
    <property type="match status" value="2"/>
</dbReference>
<protein>
    <recommendedName>
        <fullName evidence="3">Actin-like ATPase domain-containing protein</fullName>
    </recommendedName>
</protein>
<accession>A0A4S2MYI6</accession>
<organism evidence="1 2">
    <name type="scientific">Ascodesmis nigricans</name>
    <dbReference type="NCBI Taxonomy" id="341454"/>
    <lineage>
        <taxon>Eukaryota</taxon>
        <taxon>Fungi</taxon>
        <taxon>Dikarya</taxon>
        <taxon>Ascomycota</taxon>
        <taxon>Pezizomycotina</taxon>
        <taxon>Pezizomycetes</taxon>
        <taxon>Pezizales</taxon>
        <taxon>Ascodesmidaceae</taxon>
        <taxon>Ascodesmis</taxon>
    </lineage>
</organism>
<dbReference type="InterPro" id="IPR043129">
    <property type="entry name" value="ATPase_NBD"/>
</dbReference>
<dbReference type="AlphaFoldDB" id="A0A4S2MYI6"/>
<proteinExistence type="predicted"/>
<name>A0A4S2MYI6_9PEZI</name>